<protein>
    <submittedName>
        <fullName evidence="11">Kumamolisin</fullName>
    </submittedName>
</protein>
<feature type="region of interest" description="Disordered" evidence="8">
    <location>
        <begin position="373"/>
        <end position="399"/>
    </location>
</feature>
<feature type="compositionally biased region" description="Polar residues" evidence="8">
    <location>
        <begin position="373"/>
        <end position="382"/>
    </location>
</feature>
<evidence type="ECO:0000256" key="2">
    <source>
        <dbReference type="ARBA" id="ARBA00022670"/>
    </source>
</evidence>
<dbReference type="InterPro" id="IPR023828">
    <property type="entry name" value="Peptidase_S8_Ser-AS"/>
</dbReference>
<keyword evidence="2" id="KW-0645">Protease</keyword>
<keyword evidence="9" id="KW-0732">Signal</keyword>
<evidence type="ECO:0000256" key="7">
    <source>
        <dbReference type="ARBA" id="ARBA00023145"/>
    </source>
</evidence>
<evidence type="ECO:0000313" key="12">
    <source>
        <dbReference type="Proteomes" id="UP000466187"/>
    </source>
</evidence>
<dbReference type="PROSITE" id="PS51695">
    <property type="entry name" value="SEDOLISIN"/>
    <property type="match status" value="1"/>
</dbReference>
<keyword evidence="4" id="KW-0378">Hydrolase</keyword>
<dbReference type="InterPro" id="IPR015366">
    <property type="entry name" value="S53_propep"/>
</dbReference>
<dbReference type="SUPFAM" id="SSF52743">
    <property type="entry name" value="Subtilisin-like"/>
    <property type="match status" value="1"/>
</dbReference>
<dbReference type="AlphaFoldDB" id="A0A7I7WTY4"/>
<gene>
    <name evidence="11" type="ORF">MGAD_49050</name>
</gene>
<evidence type="ECO:0000259" key="10">
    <source>
        <dbReference type="PROSITE" id="PS51695"/>
    </source>
</evidence>
<name>A0A7I7WTY4_MYCGU</name>
<dbReference type="CDD" id="cd04056">
    <property type="entry name" value="Peptidases_S53"/>
    <property type="match status" value="1"/>
</dbReference>
<organism evidence="11 12">
    <name type="scientific">Mycolicibacterium gadium</name>
    <name type="common">Mycobacterium gadium</name>
    <dbReference type="NCBI Taxonomy" id="1794"/>
    <lineage>
        <taxon>Bacteria</taxon>
        <taxon>Bacillati</taxon>
        <taxon>Actinomycetota</taxon>
        <taxon>Actinomycetes</taxon>
        <taxon>Mycobacteriales</taxon>
        <taxon>Mycobacteriaceae</taxon>
        <taxon>Mycolicibacterium</taxon>
    </lineage>
</organism>
<dbReference type="Proteomes" id="UP000466187">
    <property type="component" value="Chromosome"/>
</dbReference>
<dbReference type="PANTHER" id="PTHR14218:SF15">
    <property type="entry name" value="TRIPEPTIDYL-PEPTIDASE 1"/>
    <property type="match status" value="1"/>
</dbReference>
<feature type="signal peptide" evidence="9">
    <location>
        <begin position="1"/>
        <end position="40"/>
    </location>
</feature>
<dbReference type="SUPFAM" id="SSF54897">
    <property type="entry name" value="Protease propeptides/inhibitors"/>
    <property type="match status" value="1"/>
</dbReference>
<reference evidence="11 12" key="1">
    <citation type="journal article" date="2019" name="Emerg. Microbes Infect.">
        <title>Comprehensive subspecies identification of 175 nontuberculous mycobacteria species based on 7547 genomic profiles.</title>
        <authorList>
            <person name="Matsumoto Y."/>
            <person name="Kinjo T."/>
            <person name="Motooka D."/>
            <person name="Nabeya D."/>
            <person name="Jung N."/>
            <person name="Uechi K."/>
            <person name="Horii T."/>
            <person name="Iida T."/>
            <person name="Fujita J."/>
            <person name="Nakamura S."/>
        </authorList>
    </citation>
    <scope>NUCLEOTIDE SEQUENCE [LARGE SCALE GENOMIC DNA]</scope>
    <source>
        <strain evidence="11 12">JCM 12688</strain>
    </source>
</reference>
<keyword evidence="6" id="KW-0106">Calcium</keyword>
<evidence type="ECO:0000256" key="9">
    <source>
        <dbReference type="SAM" id="SignalP"/>
    </source>
</evidence>
<dbReference type="InterPro" id="IPR030400">
    <property type="entry name" value="Sedolisin_dom"/>
</dbReference>
<dbReference type="GO" id="GO:0006508">
    <property type="term" value="P:proteolysis"/>
    <property type="evidence" value="ECO:0007669"/>
    <property type="project" value="UniProtKB-KW"/>
</dbReference>
<proteinExistence type="predicted"/>
<dbReference type="PANTHER" id="PTHR14218">
    <property type="entry name" value="PROTEASE S8 TRIPEPTIDYL PEPTIDASE I CLN2"/>
    <property type="match status" value="1"/>
</dbReference>
<evidence type="ECO:0000256" key="6">
    <source>
        <dbReference type="ARBA" id="ARBA00022837"/>
    </source>
</evidence>
<dbReference type="InterPro" id="IPR036852">
    <property type="entry name" value="Peptidase_S8/S53_dom_sf"/>
</dbReference>
<keyword evidence="3" id="KW-0479">Metal-binding</keyword>
<feature type="chain" id="PRO_5029571640" evidence="9">
    <location>
        <begin position="41"/>
        <end position="547"/>
    </location>
</feature>
<dbReference type="Gene3D" id="3.40.50.200">
    <property type="entry name" value="Peptidase S8/S53 domain"/>
    <property type="match status" value="1"/>
</dbReference>
<accession>A0A7I7WTY4</accession>
<sequence>MRRRHRRPRLAAIAKRRLRVQARLSALVAAAALTATSFSAACARQSPDLITGPYAALLASSADLGPSRSADTQLTVTLADPSQAQTLTRWAGDRGLWVRTRPGDGWAIVEGPAAQLARAFDVPIHDYRGRKGQVFYASTQQPSIPSPLRGVVAGVGRINSYTPHNMKRPGFLPLDVRWGGLTPDGLLQVYNADPLAAQGITGKGQTIVFFAFDSADQEDLDLFADTSDLPRFTPVVVGGKPEEQHGETAMDLQVAHAIAPDARLVVVNARPTVQGDGAFEKIGKMFEEADRQFPGAVWSLSIGWGCDKLVTAADLAPVAAALERAQRRGTTAFDASGDNAGLECKASDAWSAPPGPDDIGVDAVSSIPAMTTVGGTTLSTSPRGEWVGERPWVDSPLSQGSTGGVSVLFERPQWQRQLRIEQDTQRRRLVPDVAAVGDPFTGVRFIYKQTEVLGGGTSQSAPIWAAMTALMNQYLVEHGGHQIGNANPLLYRVAAGSYLPGFRNVGRGGNAVYYSNPGYDLVTGLGSPNIDNLARNILGLQKGVAPR</sequence>
<dbReference type="PROSITE" id="PS00138">
    <property type="entry name" value="SUBTILASE_SER"/>
    <property type="match status" value="1"/>
</dbReference>
<dbReference type="EMBL" id="AP022608">
    <property type="protein sequence ID" value="BBZ20570.1"/>
    <property type="molecule type" value="Genomic_DNA"/>
</dbReference>
<evidence type="ECO:0000256" key="8">
    <source>
        <dbReference type="SAM" id="MobiDB-lite"/>
    </source>
</evidence>
<dbReference type="GO" id="GO:0046872">
    <property type="term" value="F:metal ion binding"/>
    <property type="evidence" value="ECO:0007669"/>
    <property type="project" value="UniProtKB-KW"/>
</dbReference>
<keyword evidence="5" id="KW-0720">Serine protease</keyword>
<feature type="domain" description="Peptidase S53" evidence="10">
    <location>
        <begin position="180"/>
        <end position="540"/>
    </location>
</feature>
<evidence type="ECO:0000313" key="11">
    <source>
        <dbReference type="EMBL" id="BBZ20570.1"/>
    </source>
</evidence>
<evidence type="ECO:0000256" key="4">
    <source>
        <dbReference type="ARBA" id="ARBA00022801"/>
    </source>
</evidence>
<dbReference type="KEGG" id="mgad:MGAD_49050"/>
<keyword evidence="7" id="KW-0865">Zymogen</keyword>
<dbReference type="GO" id="GO:0004252">
    <property type="term" value="F:serine-type endopeptidase activity"/>
    <property type="evidence" value="ECO:0007669"/>
    <property type="project" value="InterPro"/>
</dbReference>
<evidence type="ECO:0000256" key="5">
    <source>
        <dbReference type="ARBA" id="ARBA00022825"/>
    </source>
</evidence>
<dbReference type="InterPro" id="IPR000209">
    <property type="entry name" value="Peptidase_S8/S53_dom"/>
</dbReference>
<evidence type="ECO:0000256" key="3">
    <source>
        <dbReference type="ARBA" id="ARBA00022723"/>
    </source>
</evidence>
<dbReference type="SMART" id="SM00944">
    <property type="entry name" value="Pro-kuma_activ"/>
    <property type="match status" value="1"/>
</dbReference>
<comment type="cofactor">
    <cofactor evidence="1">
        <name>Ca(2+)</name>
        <dbReference type="ChEBI" id="CHEBI:29108"/>
    </cofactor>
</comment>
<dbReference type="InterPro" id="IPR050819">
    <property type="entry name" value="Tripeptidyl-peptidase_I"/>
</dbReference>
<dbReference type="GO" id="GO:0008240">
    <property type="term" value="F:tripeptidyl-peptidase activity"/>
    <property type="evidence" value="ECO:0007669"/>
    <property type="project" value="TreeGrafter"/>
</dbReference>
<dbReference type="Pfam" id="PF00082">
    <property type="entry name" value="Peptidase_S8"/>
    <property type="match status" value="1"/>
</dbReference>
<dbReference type="Pfam" id="PF09286">
    <property type="entry name" value="Pro-kuma_activ"/>
    <property type="match status" value="1"/>
</dbReference>
<evidence type="ECO:0000256" key="1">
    <source>
        <dbReference type="ARBA" id="ARBA00001913"/>
    </source>
</evidence>